<dbReference type="Pfam" id="PF00316">
    <property type="entry name" value="FBPase"/>
    <property type="match status" value="1"/>
</dbReference>
<dbReference type="GO" id="GO:0000287">
    <property type="term" value="F:magnesium ion binding"/>
    <property type="evidence" value="ECO:0007669"/>
    <property type="project" value="UniProtKB-UniRule"/>
</dbReference>
<dbReference type="PRINTS" id="PR00115">
    <property type="entry name" value="F16BPHPHTASE"/>
</dbReference>
<accession>A0A6N7F0Y6</accession>
<dbReference type="RefSeq" id="WP_328592779.1">
    <property type="nucleotide sequence ID" value="NZ_WHNW01000002.1"/>
</dbReference>
<feature type="binding site" evidence="9">
    <location>
        <position position="88"/>
    </location>
    <ligand>
        <name>Mg(2+)</name>
        <dbReference type="ChEBI" id="CHEBI:18420"/>
        <label>1</label>
    </ligand>
</feature>
<feature type="binding site" evidence="9">
    <location>
        <position position="110"/>
    </location>
    <ligand>
        <name>Mg(2+)</name>
        <dbReference type="ChEBI" id="CHEBI:18420"/>
        <label>1</label>
    </ligand>
</feature>
<dbReference type="NCBIfam" id="NF006779">
    <property type="entry name" value="PRK09293.1-3"/>
    <property type="match status" value="1"/>
</dbReference>
<dbReference type="InParanoid" id="A0A6N7F0Y6"/>
<feature type="domain" description="Fructose-1-6-bisphosphatase class 1 C-terminal" evidence="12">
    <location>
        <begin position="197"/>
        <end position="326"/>
    </location>
</feature>
<reference evidence="13 14" key="1">
    <citation type="submission" date="2019-10" db="EMBL/GenBank/DDBJ databases">
        <title>Cardiobacteriales fam. a chemoheterotrophic member of the order Cardiobacteriales, and proposal of Cardiobacteriales fam. nov.</title>
        <authorList>
            <person name="Wang C."/>
        </authorList>
    </citation>
    <scope>NUCLEOTIDE SEQUENCE [LARGE SCALE GENOMIC DNA]</scope>
    <source>
        <strain evidence="13 14">ML27</strain>
    </source>
</reference>
<sequence>MKTLSQYLLEFERDNPEHKGLRLAIEDIAKACARISDLVGRGALVGIHGDAGETNVQGESQQQLDILSNQIMLDMLAWSGNWAGLASEEMENIYHIPARYPKGKYLCAFDPLDGSANIDINMPIGTIFSVLPYDRSDAPHNRDFLRPGSEQIAAGYALYGACTMLVLTLGHGVQRFTFDRSIGEFFLTKENIRIPDSASFSINLSNYRFWEKPMQQYIDLCLAGDQDELAKNYNMRWMGCMIADSHKALEKGGVFMYPADNRDPAKPAKLRLLYEVSPMSYLFEQAGGRATTGTENILDIIPTELHQRVPAILGSKAEVDYIEALHQAALKKTD</sequence>
<dbReference type="PANTHER" id="PTHR11556:SF35">
    <property type="entry name" value="SEDOHEPTULOSE-1,7-BISPHOSPHATASE, CHLOROPLASTIC"/>
    <property type="match status" value="1"/>
</dbReference>
<organism evidence="13 14">
    <name type="scientific">Ostreibacterium oceani</name>
    <dbReference type="NCBI Taxonomy" id="2654998"/>
    <lineage>
        <taxon>Bacteria</taxon>
        <taxon>Pseudomonadati</taxon>
        <taxon>Pseudomonadota</taxon>
        <taxon>Gammaproteobacteria</taxon>
        <taxon>Cardiobacteriales</taxon>
        <taxon>Ostreibacteriaceae</taxon>
        <taxon>Ostreibacterium</taxon>
    </lineage>
</organism>
<evidence type="ECO:0000256" key="1">
    <source>
        <dbReference type="ARBA" id="ARBA00001273"/>
    </source>
</evidence>
<evidence type="ECO:0000256" key="6">
    <source>
        <dbReference type="ARBA" id="ARBA00022801"/>
    </source>
</evidence>
<dbReference type="EC" id="3.1.3.11" evidence="9"/>
<evidence type="ECO:0000313" key="14">
    <source>
        <dbReference type="Proteomes" id="UP000471298"/>
    </source>
</evidence>
<keyword evidence="6 9" id="KW-0378">Hydrolase</keyword>
<dbReference type="FunCoup" id="A0A6N7F0Y6">
    <property type="interactions" value="376"/>
</dbReference>
<comment type="cofactor">
    <cofactor evidence="9">
        <name>Mg(2+)</name>
        <dbReference type="ChEBI" id="CHEBI:18420"/>
    </cofactor>
    <text evidence="9">Binds 2 magnesium ions per subunit.</text>
</comment>
<dbReference type="GO" id="GO:0042132">
    <property type="term" value="F:fructose 1,6-bisphosphate 1-phosphatase activity"/>
    <property type="evidence" value="ECO:0007669"/>
    <property type="project" value="UniProtKB-UniRule"/>
</dbReference>
<dbReference type="PIRSF" id="PIRSF000904">
    <property type="entry name" value="FBPtase_SBPase"/>
    <property type="match status" value="1"/>
</dbReference>
<evidence type="ECO:0000256" key="9">
    <source>
        <dbReference type="HAMAP-Rule" id="MF_01855"/>
    </source>
</evidence>
<comment type="caution">
    <text evidence="9">Lacks conserved residue(s) required for the propagation of feature annotation.</text>
</comment>
<evidence type="ECO:0000256" key="4">
    <source>
        <dbReference type="ARBA" id="ARBA00022490"/>
    </source>
</evidence>
<feature type="binding site" evidence="9">
    <location>
        <position position="275"/>
    </location>
    <ligand>
        <name>Mg(2+)</name>
        <dbReference type="ChEBI" id="CHEBI:18420"/>
        <label>2</label>
    </ligand>
</feature>
<dbReference type="GO" id="GO:0006002">
    <property type="term" value="P:fructose 6-phosphate metabolic process"/>
    <property type="evidence" value="ECO:0007669"/>
    <property type="project" value="TreeGrafter"/>
</dbReference>
<evidence type="ECO:0000256" key="10">
    <source>
        <dbReference type="RuleBase" id="RU000508"/>
    </source>
</evidence>
<dbReference type="InterPro" id="IPR020548">
    <property type="entry name" value="Fructose_bisphosphatase_AS"/>
</dbReference>
<evidence type="ECO:0000259" key="12">
    <source>
        <dbReference type="Pfam" id="PF18913"/>
    </source>
</evidence>
<keyword evidence="14" id="KW-1185">Reference proteome</keyword>
<evidence type="ECO:0000313" key="13">
    <source>
        <dbReference type="EMBL" id="MPV85516.1"/>
    </source>
</evidence>
<dbReference type="EMBL" id="WHNW01000002">
    <property type="protein sequence ID" value="MPV85516.1"/>
    <property type="molecule type" value="Genomic_DNA"/>
</dbReference>
<dbReference type="Gene3D" id="3.40.190.80">
    <property type="match status" value="1"/>
</dbReference>
<evidence type="ECO:0000256" key="5">
    <source>
        <dbReference type="ARBA" id="ARBA00022723"/>
    </source>
</evidence>
<comment type="similarity">
    <text evidence="3 9 10">Belongs to the FBPase class 1 family.</text>
</comment>
<feature type="binding site" evidence="9">
    <location>
        <position position="269"/>
    </location>
    <ligand>
        <name>substrate</name>
    </ligand>
</feature>
<feature type="domain" description="Fructose-1-6-bisphosphatase class I N-terminal" evidence="11">
    <location>
        <begin position="3"/>
        <end position="190"/>
    </location>
</feature>
<name>A0A6N7F0Y6_9GAMM</name>
<dbReference type="HAMAP" id="MF_01855">
    <property type="entry name" value="FBPase_class1"/>
    <property type="match status" value="1"/>
</dbReference>
<gene>
    <name evidence="9" type="primary">fbp</name>
    <name evidence="13" type="ORF">GCU85_02045</name>
</gene>
<comment type="catalytic activity">
    <reaction evidence="1 9">
        <text>beta-D-fructose 1,6-bisphosphate + H2O = beta-D-fructose 6-phosphate + phosphate</text>
        <dbReference type="Rhea" id="RHEA:11064"/>
        <dbReference type="ChEBI" id="CHEBI:15377"/>
        <dbReference type="ChEBI" id="CHEBI:32966"/>
        <dbReference type="ChEBI" id="CHEBI:43474"/>
        <dbReference type="ChEBI" id="CHEBI:57634"/>
        <dbReference type="EC" id="3.1.3.11"/>
    </reaction>
</comment>
<keyword evidence="8 9" id="KW-0119">Carbohydrate metabolism</keyword>
<dbReference type="SUPFAM" id="SSF56655">
    <property type="entry name" value="Carbohydrate phosphatase"/>
    <property type="match status" value="1"/>
</dbReference>
<proteinExistence type="inferred from homology"/>
<dbReference type="InterPro" id="IPR033391">
    <property type="entry name" value="FBPase_N"/>
</dbReference>
<comment type="pathway">
    <text evidence="2">Carbohydrate biosynthesis; Calvin cycle.</text>
</comment>
<dbReference type="FunFam" id="3.40.190.80:FF:000011">
    <property type="entry name" value="Fructose-1,6-bisphosphatase class 1"/>
    <property type="match status" value="1"/>
</dbReference>
<evidence type="ECO:0000256" key="8">
    <source>
        <dbReference type="ARBA" id="ARBA00023277"/>
    </source>
</evidence>
<evidence type="ECO:0000256" key="3">
    <source>
        <dbReference type="ARBA" id="ARBA00010941"/>
    </source>
</evidence>
<dbReference type="Pfam" id="PF18913">
    <property type="entry name" value="FBPase_C"/>
    <property type="match status" value="1"/>
</dbReference>
<evidence type="ECO:0000259" key="11">
    <source>
        <dbReference type="Pfam" id="PF00316"/>
    </source>
</evidence>
<dbReference type="PANTHER" id="PTHR11556">
    <property type="entry name" value="FRUCTOSE-1,6-BISPHOSPHATASE-RELATED"/>
    <property type="match status" value="1"/>
</dbReference>
<dbReference type="GO" id="GO:0005986">
    <property type="term" value="P:sucrose biosynthetic process"/>
    <property type="evidence" value="ECO:0007669"/>
    <property type="project" value="TreeGrafter"/>
</dbReference>
<feature type="binding site" evidence="9">
    <location>
        <position position="203"/>
    </location>
    <ligand>
        <name>substrate</name>
    </ligand>
</feature>
<keyword evidence="5 9" id="KW-0479">Metal-binding</keyword>
<feature type="binding site" evidence="9">
    <location>
        <position position="113"/>
    </location>
    <ligand>
        <name>Mg(2+)</name>
        <dbReference type="ChEBI" id="CHEBI:18420"/>
        <label>2</label>
    </ligand>
</feature>
<keyword evidence="4 9" id="KW-0963">Cytoplasm</keyword>
<comment type="caution">
    <text evidence="13">The sequence shown here is derived from an EMBL/GenBank/DDBJ whole genome shotgun (WGS) entry which is preliminary data.</text>
</comment>
<dbReference type="InterPro" id="IPR044015">
    <property type="entry name" value="FBPase_C_dom"/>
</dbReference>
<dbReference type="InterPro" id="IPR028343">
    <property type="entry name" value="FBPtase"/>
</dbReference>
<dbReference type="Gene3D" id="3.30.540.10">
    <property type="entry name" value="Fructose-1,6-Bisphosphatase, subunit A, domain 1"/>
    <property type="match status" value="1"/>
</dbReference>
<protein>
    <recommendedName>
        <fullName evidence="9">Fructose-1,6-bisphosphatase class 1</fullName>
        <shortName evidence="9">FBPase class 1</shortName>
        <ecNumber evidence="9">3.1.3.11</ecNumber>
    </recommendedName>
    <alternativeName>
        <fullName evidence="9">D-fructose-1,6-bisphosphate 1-phosphohydrolase class 1</fullName>
    </alternativeName>
</protein>
<dbReference type="InterPro" id="IPR000146">
    <property type="entry name" value="FBPase_class-1"/>
</dbReference>
<comment type="subcellular location">
    <subcellularLocation>
        <location evidence="9">Cytoplasm</location>
    </subcellularLocation>
</comment>
<evidence type="ECO:0000256" key="2">
    <source>
        <dbReference type="ARBA" id="ARBA00005215"/>
    </source>
</evidence>
<dbReference type="GO" id="GO:0006000">
    <property type="term" value="P:fructose metabolic process"/>
    <property type="evidence" value="ECO:0007669"/>
    <property type="project" value="TreeGrafter"/>
</dbReference>
<feature type="binding site" evidence="9">
    <location>
        <position position="112"/>
    </location>
    <ligand>
        <name>Mg(2+)</name>
        <dbReference type="ChEBI" id="CHEBI:18420"/>
        <label>1</label>
    </ligand>
</feature>
<dbReference type="GO" id="GO:0030388">
    <property type="term" value="P:fructose 1,6-bisphosphate metabolic process"/>
    <property type="evidence" value="ECO:0007669"/>
    <property type="project" value="TreeGrafter"/>
</dbReference>
<keyword evidence="7 9" id="KW-0460">Magnesium</keyword>
<dbReference type="PIRSF" id="PIRSF500210">
    <property type="entry name" value="FBPtase"/>
    <property type="match status" value="1"/>
</dbReference>
<evidence type="ECO:0000256" key="7">
    <source>
        <dbReference type="ARBA" id="ARBA00022842"/>
    </source>
</evidence>
<dbReference type="PROSITE" id="PS00124">
    <property type="entry name" value="FBPASE"/>
    <property type="match status" value="1"/>
</dbReference>
<dbReference type="AlphaFoldDB" id="A0A6N7F0Y6"/>
<dbReference type="Proteomes" id="UP000471298">
    <property type="component" value="Unassembled WGS sequence"/>
</dbReference>
<comment type="subunit">
    <text evidence="9">Homotetramer.</text>
</comment>
<dbReference type="GO" id="GO:0005829">
    <property type="term" value="C:cytosol"/>
    <property type="evidence" value="ECO:0007669"/>
    <property type="project" value="TreeGrafter"/>
</dbReference>
<feature type="binding site" evidence="9">
    <location>
        <position position="110"/>
    </location>
    <ligand>
        <name>Mg(2+)</name>
        <dbReference type="ChEBI" id="CHEBI:18420"/>
        <label>2</label>
    </ligand>
</feature>
<dbReference type="CDD" id="cd00354">
    <property type="entry name" value="FBPase"/>
    <property type="match status" value="1"/>
</dbReference>
<dbReference type="GO" id="GO:0006094">
    <property type="term" value="P:gluconeogenesis"/>
    <property type="evidence" value="ECO:0007669"/>
    <property type="project" value="UniProtKB-UniRule"/>
</dbReference>